<comment type="caution">
    <text evidence="1">The sequence shown here is derived from an EMBL/GenBank/DDBJ whole genome shotgun (WGS) entry which is preliminary data.</text>
</comment>
<dbReference type="AlphaFoldDB" id="X1AQY0"/>
<organism evidence="1">
    <name type="scientific">marine sediment metagenome</name>
    <dbReference type="NCBI Taxonomy" id="412755"/>
    <lineage>
        <taxon>unclassified sequences</taxon>
        <taxon>metagenomes</taxon>
        <taxon>ecological metagenomes</taxon>
    </lineage>
</organism>
<evidence type="ECO:0000313" key="1">
    <source>
        <dbReference type="EMBL" id="GAG85130.1"/>
    </source>
</evidence>
<sequence length="58" mass="6550">MIASAWVAVRFSDYWSTRFQALAKSIGTNKAITAIARKILVVIWHVLTKRQADRFANG</sequence>
<proteinExistence type="predicted"/>
<protein>
    <submittedName>
        <fullName evidence="1">Uncharacterized protein</fullName>
    </submittedName>
</protein>
<reference evidence="1" key="1">
    <citation type="journal article" date="2014" name="Front. Microbiol.">
        <title>High frequency of phylogenetically diverse reductive dehalogenase-homologous genes in deep subseafloor sedimentary metagenomes.</title>
        <authorList>
            <person name="Kawai M."/>
            <person name="Futagami T."/>
            <person name="Toyoda A."/>
            <person name="Takaki Y."/>
            <person name="Nishi S."/>
            <person name="Hori S."/>
            <person name="Arai W."/>
            <person name="Tsubouchi T."/>
            <person name="Morono Y."/>
            <person name="Uchiyama I."/>
            <person name="Ito T."/>
            <person name="Fujiyama A."/>
            <person name="Inagaki F."/>
            <person name="Takami H."/>
        </authorList>
    </citation>
    <scope>NUCLEOTIDE SEQUENCE</scope>
    <source>
        <strain evidence="1">Expedition CK06-06</strain>
    </source>
</reference>
<accession>X1AQY0</accession>
<gene>
    <name evidence="1" type="ORF">S01H4_36248</name>
</gene>
<feature type="non-terminal residue" evidence="1">
    <location>
        <position position="58"/>
    </location>
</feature>
<name>X1AQY0_9ZZZZ</name>
<dbReference type="EMBL" id="BART01019355">
    <property type="protein sequence ID" value="GAG85130.1"/>
    <property type="molecule type" value="Genomic_DNA"/>
</dbReference>